<dbReference type="GO" id="GO:0016746">
    <property type="term" value="F:acyltransferase activity"/>
    <property type="evidence" value="ECO:0007669"/>
    <property type="project" value="UniProtKB-KW"/>
</dbReference>
<dbReference type="GO" id="GO:0005886">
    <property type="term" value="C:plasma membrane"/>
    <property type="evidence" value="ECO:0007669"/>
    <property type="project" value="UniProtKB-SubCell"/>
</dbReference>
<keyword evidence="4 7" id="KW-0808">Transferase</keyword>
<dbReference type="Pfam" id="PF03279">
    <property type="entry name" value="Lip_A_acyltrans"/>
    <property type="match status" value="1"/>
</dbReference>
<comment type="subcellular location">
    <subcellularLocation>
        <location evidence="1">Cell inner membrane</location>
    </subcellularLocation>
</comment>
<evidence type="ECO:0000313" key="8">
    <source>
        <dbReference type="Proteomes" id="UP000469385"/>
    </source>
</evidence>
<dbReference type="AlphaFoldDB" id="A0A6N8J0H6"/>
<sequence length="272" mass="29672">MTTVFRLLAVLPLWLLHVMGVALGWVALLASPTYRRRFVANAAQAGYTLRQVGGAVGAAGQLIAEVPRLWFGRPPPVQWSGEHLIDEALARGRGIVFLTPHLGCFEATAQGYAARYGRITVLYRPARKAWLRPLVDQARRRPNLETAPTTLAGVKQMLKALQAGQAVGLLPDQVPPQGLGVWAPFFGKPAYTMTLSARLARQTGAAVLLAWGERLRWGRGYRIHLRPWPGAVPEAPDAAAVGVNAQMEALVRECPAQYLWGYARYKAPRGAA</sequence>
<dbReference type="PIRSF" id="PIRSF026649">
    <property type="entry name" value="MsbB"/>
    <property type="match status" value="1"/>
</dbReference>
<comment type="caution">
    <text evidence="7">The sequence shown here is derived from an EMBL/GenBank/DDBJ whole genome shotgun (WGS) entry which is preliminary data.</text>
</comment>
<gene>
    <name evidence="7" type="ORF">GON04_23990</name>
</gene>
<evidence type="ECO:0000313" key="7">
    <source>
        <dbReference type="EMBL" id="MVQ32538.1"/>
    </source>
</evidence>
<organism evidence="7 8">
    <name type="scientific">Ramlibacter pinisoli</name>
    <dbReference type="NCBI Taxonomy" id="2682844"/>
    <lineage>
        <taxon>Bacteria</taxon>
        <taxon>Pseudomonadati</taxon>
        <taxon>Pseudomonadota</taxon>
        <taxon>Betaproteobacteria</taxon>
        <taxon>Burkholderiales</taxon>
        <taxon>Comamonadaceae</taxon>
        <taxon>Ramlibacter</taxon>
    </lineage>
</organism>
<keyword evidence="6 7" id="KW-0012">Acyltransferase</keyword>
<keyword evidence="2" id="KW-1003">Cell membrane</keyword>
<keyword evidence="3" id="KW-0997">Cell inner membrane</keyword>
<evidence type="ECO:0000256" key="6">
    <source>
        <dbReference type="ARBA" id="ARBA00023315"/>
    </source>
</evidence>
<dbReference type="NCBIfam" id="NF006487">
    <property type="entry name" value="PRK08905.1"/>
    <property type="match status" value="1"/>
</dbReference>
<evidence type="ECO:0000256" key="3">
    <source>
        <dbReference type="ARBA" id="ARBA00022519"/>
    </source>
</evidence>
<evidence type="ECO:0000256" key="1">
    <source>
        <dbReference type="ARBA" id="ARBA00004533"/>
    </source>
</evidence>
<accession>A0A6N8J0H6</accession>
<dbReference type="EMBL" id="WSEL01000009">
    <property type="protein sequence ID" value="MVQ32538.1"/>
    <property type="molecule type" value="Genomic_DNA"/>
</dbReference>
<dbReference type="RefSeq" id="WP_157400482.1">
    <property type="nucleotide sequence ID" value="NZ_WSEL01000009.1"/>
</dbReference>
<dbReference type="Proteomes" id="UP000469385">
    <property type="component" value="Unassembled WGS sequence"/>
</dbReference>
<dbReference type="PANTHER" id="PTHR30606">
    <property type="entry name" value="LIPID A BIOSYNTHESIS LAUROYL ACYLTRANSFERASE"/>
    <property type="match status" value="1"/>
</dbReference>
<dbReference type="InterPro" id="IPR004960">
    <property type="entry name" value="LipA_acyltrans"/>
</dbReference>
<dbReference type="PANTHER" id="PTHR30606:SF10">
    <property type="entry name" value="PHOSPHATIDYLINOSITOL MANNOSIDE ACYLTRANSFERASE"/>
    <property type="match status" value="1"/>
</dbReference>
<evidence type="ECO:0000256" key="2">
    <source>
        <dbReference type="ARBA" id="ARBA00022475"/>
    </source>
</evidence>
<name>A0A6N8J0H6_9BURK</name>
<keyword evidence="5" id="KW-0472">Membrane</keyword>
<evidence type="ECO:0000256" key="5">
    <source>
        <dbReference type="ARBA" id="ARBA00023136"/>
    </source>
</evidence>
<dbReference type="CDD" id="cd07984">
    <property type="entry name" value="LPLAT_LABLAT-like"/>
    <property type="match status" value="1"/>
</dbReference>
<protein>
    <submittedName>
        <fullName evidence="7">Lysophospholipid acyltransferase family protein</fullName>
    </submittedName>
</protein>
<dbReference type="GO" id="GO:0009247">
    <property type="term" value="P:glycolipid biosynthetic process"/>
    <property type="evidence" value="ECO:0007669"/>
    <property type="project" value="UniProtKB-ARBA"/>
</dbReference>
<evidence type="ECO:0000256" key="4">
    <source>
        <dbReference type="ARBA" id="ARBA00022679"/>
    </source>
</evidence>
<proteinExistence type="predicted"/>
<keyword evidence="8" id="KW-1185">Reference proteome</keyword>
<reference evidence="7 8" key="1">
    <citation type="submission" date="2019-12" db="EMBL/GenBank/DDBJ databases">
        <authorList>
            <person name="Huq M.A."/>
        </authorList>
    </citation>
    <scope>NUCLEOTIDE SEQUENCE [LARGE SCALE GENOMIC DNA]</scope>
    <source>
        <strain evidence="7 8">MAH-25</strain>
    </source>
</reference>